<reference evidence="18" key="1">
    <citation type="submission" date="2019-04" db="EMBL/GenBank/DDBJ databases">
        <title>Friends and foes A comparative genomics studyof 23 Aspergillus species from section Flavi.</title>
        <authorList>
            <consortium name="DOE Joint Genome Institute"/>
            <person name="Kjaerbolling I."/>
            <person name="Vesth T."/>
            <person name="Frisvad J.C."/>
            <person name="Nybo J.L."/>
            <person name="Theobald S."/>
            <person name="Kildgaard S."/>
            <person name="Isbrandt T."/>
            <person name="Kuo A."/>
            <person name="Sato A."/>
            <person name="Lyhne E.K."/>
            <person name="Kogle M.E."/>
            <person name="Wiebenga A."/>
            <person name="Kun R.S."/>
            <person name="Lubbers R.J."/>
            <person name="Makela M.R."/>
            <person name="Barry K."/>
            <person name="Chovatia M."/>
            <person name="Clum A."/>
            <person name="Daum C."/>
            <person name="Haridas S."/>
            <person name="He G."/>
            <person name="LaButti K."/>
            <person name="Lipzen A."/>
            <person name="Mondo S."/>
            <person name="Riley R."/>
            <person name="Salamov A."/>
            <person name="Simmons B.A."/>
            <person name="Magnuson J.K."/>
            <person name="Henrissat B."/>
            <person name="Mortensen U.H."/>
            <person name="Larsen T.O."/>
            <person name="Devries R.P."/>
            <person name="Grigoriev I.V."/>
            <person name="Machida M."/>
            <person name="Baker S.E."/>
            <person name="Andersen M.R."/>
        </authorList>
    </citation>
    <scope>NUCLEOTIDE SEQUENCE [LARGE SCALE GENOMIC DNA]</scope>
    <source>
        <strain evidence="18">CBS 553.77</strain>
    </source>
</reference>
<keyword evidence="18" id="KW-1185">Reference proteome</keyword>
<evidence type="ECO:0000256" key="8">
    <source>
        <dbReference type="ARBA" id="ARBA00022824"/>
    </source>
</evidence>
<evidence type="ECO:0000256" key="7">
    <source>
        <dbReference type="ARBA" id="ARBA00022729"/>
    </source>
</evidence>
<evidence type="ECO:0000313" key="17">
    <source>
        <dbReference type="EMBL" id="KAE8353535.1"/>
    </source>
</evidence>
<dbReference type="PANTHER" id="PTHR15929">
    <property type="entry name" value="STORE-OPERATED CALCIUM ENTRY-ASSOCIATED REGULATORY FACTOR"/>
    <property type="match status" value="1"/>
</dbReference>
<dbReference type="AlphaFoldDB" id="A0A5N6Z7D2"/>
<evidence type="ECO:0000256" key="5">
    <source>
        <dbReference type="ARBA" id="ARBA00022568"/>
    </source>
</evidence>
<feature type="compositionally biased region" description="Polar residues" evidence="14">
    <location>
        <begin position="300"/>
        <end position="311"/>
    </location>
</feature>
<accession>A0A5N6Z7D2</accession>
<organism evidence="17 18">
    <name type="scientific">Aspergillus coremiiformis</name>
    <dbReference type="NCBI Taxonomy" id="138285"/>
    <lineage>
        <taxon>Eukaryota</taxon>
        <taxon>Fungi</taxon>
        <taxon>Dikarya</taxon>
        <taxon>Ascomycota</taxon>
        <taxon>Pezizomycotina</taxon>
        <taxon>Eurotiomycetes</taxon>
        <taxon>Eurotiomycetidae</taxon>
        <taxon>Eurotiales</taxon>
        <taxon>Aspergillaceae</taxon>
        <taxon>Aspergillus</taxon>
        <taxon>Aspergillus subgen. Circumdati</taxon>
    </lineage>
</organism>
<dbReference type="GO" id="GO:2001256">
    <property type="term" value="P:regulation of store-operated calcium entry"/>
    <property type="evidence" value="ECO:0007669"/>
    <property type="project" value="InterPro"/>
</dbReference>
<keyword evidence="8" id="KW-0256">Endoplasmic reticulum</keyword>
<feature type="signal peptide" evidence="16">
    <location>
        <begin position="1"/>
        <end position="23"/>
    </location>
</feature>
<dbReference type="InterPro" id="IPR009567">
    <property type="entry name" value="SARAF"/>
</dbReference>
<dbReference type="PANTHER" id="PTHR15929:SF0">
    <property type="entry name" value="STORE-OPERATED CALCIUM ENTRY-ASSOCIATED REGULATORY FACTOR"/>
    <property type="match status" value="1"/>
</dbReference>
<feature type="region of interest" description="Disordered" evidence="14">
    <location>
        <begin position="202"/>
        <end position="249"/>
    </location>
</feature>
<evidence type="ECO:0000256" key="12">
    <source>
        <dbReference type="ARBA" id="ARBA00023136"/>
    </source>
</evidence>
<protein>
    <recommendedName>
        <fullName evidence="3">Store-operated calcium entry-associated regulatory factor</fullName>
    </recommendedName>
    <alternativeName>
        <fullName evidence="13">Transmembrane protein 66</fullName>
    </alternativeName>
</protein>
<evidence type="ECO:0000256" key="6">
    <source>
        <dbReference type="ARBA" id="ARBA00022692"/>
    </source>
</evidence>
<comment type="similarity">
    <text evidence="2">Belongs to the SARAF family.</text>
</comment>
<dbReference type="Proteomes" id="UP000327118">
    <property type="component" value="Unassembled WGS sequence"/>
</dbReference>
<keyword evidence="12 15" id="KW-0472">Membrane</keyword>
<name>A0A5N6Z7D2_9EURO</name>
<feature type="region of interest" description="Disordered" evidence="14">
    <location>
        <begin position="265"/>
        <end position="323"/>
    </location>
</feature>
<dbReference type="EMBL" id="ML739095">
    <property type="protein sequence ID" value="KAE8353535.1"/>
    <property type="molecule type" value="Genomic_DNA"/>
</dbReference>
<gene>
    <name evidence="17" type="ORF">BDV28DRAFT_132919</name>
</gene>
<evidence type="ECO:0000256" key="11">
    <source>
        <dbReference type="ARBA" id="ARBA00023065"/>
    </source>
</evidence>
<feature type="chain" id="PRO_5025048390" description="Store-operated calcium entry-associated regulatory factor" evidence="16">
    <location>
        <begin position="24"/>
        <end position="323"/>
    </location>
</feature>
<evidence type="ECO:0000256" key="16">
    <source>
        <dbReference type="SAM" id="SignalP"/>
    </source>
</evidence>
<evidence type="ECO:0000256" key="14">
    <source>
        <dbReference type="SAM" id="MobiDB-lite"/>
    </source>
</evidence>
<keyword evidence="7 16" id="KW-0732">Signal</keyword>
<evidence type="ECO:0000256" key="15">
    <source>
        <dbReference type="SAM" id="Phobius"/>
    </source>
</evidence>
<keyword evidence="6 15" id="KW-0812">Transmembrane</keyword>
<evidence type="ECO:0000256" key="9">
    <source>
        <dbReference type="ARBA" id="ARBA00022837"/>
    </source>
</evidence>
<dbReference type="OrthoDB" id="20303at2759"/>
<dbReference type="Pfam" id="PF06682">
    <property type="entry name" value="SARAF"/>
    <property type="match status" value="1"/>
</dbReference>
<sequence length="323" mass="35393">MYPMYPMILQAFLLFLLPISVLSDGRYPEKPPGNNAILLSRVQMLTLHGNRFTTARRVDPIPQLTCTGPSQRICDMYPIDVMRCTNAGYDYDEEDVQWTCTASLPQEFKLGSTDVVCEGYRNADDKWVLKGSCGVEYRLLLTELGEQKFGRVREETRPGTPSNNGLFGSMAFLGDLLFFSLMAVVFIVILWALCQECSRSQGNRRGRTYRHGGGGGDNGGGGPYPGPPPPYTSCPDTSSSSSASTRQGWRPGFWTGALGGAAAGYEYGRRSGSRHGSSFASRQTTSNSRWNNAYDPGEGSSRSRSPQFSAPTTSTGFGSTRRR</sequence>
<dbReference type="GO" id="GO:0006816">
    <property type="term" value="P:calcium ion transport"/>
    <property type="evidence" value="ECO:0007669"/>
    <property type="project" value="UniProtKB-KW"/>
</dbReference>
<feature type="transmembrane region" description="Helical" evidence="15">
    <location>
        <begin position="166"/>
        <end position="194"/>
    </location>
</feature>
<keyword evidence="11" id="KW-0406">Ion transport</keyword>
<evidence type="ECO:0000256" key="3">
    <source>
        <dbReference type="ARBA" id="ARBA00016584"/>
    </source>
</evidence>
<evidence type="ECO:0000256" key="2">
    <source>
        <dbReference type="ARBA" id="ARBA00006833"/>
    </source>
</evidence>
<keyword evidence="4" id="KW-0813">Transport</keyword>
<keyword evidence="5" id="KW-0109">Calcium transport</keyword>
<proteinExistence type="inferred from homology"/>
<keyword evidence="10 15" id="KW-1133">Transmembrane helix</keyword>
<dbReference type="GO" id="GO:0005789">
    <property type="term" value="C:endoplasmic reticulum membrane"/>
    <property type="evidence" value="ECO:0007669"/>
    <property type="project" value="UniProtKB-SubCell"/>
</dbReference>
<evidence type="ECO:0000256" key="13">
    <source>
        <dbReference type="ARBA" id="ARBA00031116"/>
    </source>
</evidence>
<evidence type="ECO:0000256" key="1">
    <source>
        <dbReference type="ARBA" id="ARBA00004115"/>
    </source>
</evidence>
<evidence type="ECO:0000256" key="4">
    <source>
        <dbReference type="ARBA" id="ARBA00022448"/>
    </source>
</evidence>
<feature type="compositionally biased region" description="Gly residues" evidence="14">
    <location>
        <begin position="211"/>
        <end position="223"/>
    </location>
</feature>
<feature type="compositionally biased region" description="Low complexity" evidence="14">
    <location>
        <begin position="312"/>
        <end position="323"/>
    </location>
</feature>
<feature type="compositionally biased region" description="Low complexity" evidence="14">
    <location>
        <begin position="233"/>
        <end position="248"/>
    </location>
</feature>
<keyword evidence="9" id="KW-0106">Calcium</keyword>
<evidence type="ECO:0000256" key="10">
    <source>
        <dbReference type="ARBA" id="ARBA00022989"/>
    </source>
</evidence>
<evidence type="ECO:0000313" key="18">
    <source>
        <dbReference type="Proteomes" id="UP000327118"/>
    </source>
</evidence>
<comment type="subcellular location">
    <subcellularLocation>
        <location evidence="1">Endoplasmic reticulum membrane</location>
        <topology evidence="1">Single-pass type I membrane protein</topology>
    </subcellularLocation>
</comment>